<dbReference type="PANTHER" id="PTHR37329:SF1">
    <property type="entry name" value="KINETOCHORE PROTEIN SOS7"/>
    <property type="match status" value="1"/>
</dbReference>
<dbReference type="PANTHER" id="PTHR37329">
    <property type="entry name" value="KINETOCHORE PROTEIN SOS7"/>
    <property type="match status" value="1"/>
</dbReference>
<evidence type="ECO:0000256" key="1">
    <source>
        <dbReference type="SAM" id="Coils"/>
    </source>
</evidence>
<proteinExistence type="predicted"/>
<name>A0ABR3G991_9PEZI</name>
<keyword evidence="1" id="KW-0175">Coiled coil</keyword>
<sequence>MRTTTANPDYTALLATLAKVQQHDFAILRLSESISPAGSRGDLTYNSDASSIFNSSPSALQADLLHYKELFSKLRFSYLEQVTKEKFLRAITEDPPLVIEPAENTELELKLAAVKIELRRSKADVDTALVELEILARRVAPAYAAVGKNAEMARRLPGEVEVLEKRIRDAGVEGMALRETTTEVMRGEQELRVLERELDQVGREAGRKRKEKEKVEGEVRALEGVRAGLERFVGEAVRMRYEARAGGDTEREAMGRWYKSVFEGLEALLPEGAAVGLG</sequence>
<dbReference type="Pfam" id="PF20882">
    <property type="entry name" value="Sos7"/>
    <property type="match status" value="1"/>
</dbReference>
<dbReference type="InterPro" id="IPR037475">
    <property type="entry name" value="Sos7"/>
</dbReference>
<protein>
    <recommendedName>
        <fullName evidence="2">Kinetochore protein Sos7 coiled-coil domain-containing protein</fullName>
    </recommendedName>
</protein>
<evidence type="ECO:0000259" key="2">
    <source>
        <dbReference type="Pfam" id="PF20882"/>
    </source>
</evidence>
<keyword evidence="4" id="KW-1185">Reference proteome</keyword>
<feature type="coiled-coil region" evidence="1">
    <location>
        <begin position="177"/>
        <end position="211"/>
    </location>
</feature>
<comment type="caution">
    <text evidence="3">The sequence shown here is derived from an EMBL/GenBank/DDBJ whole genome shotgun (WGS) entry which is preliminary data.</text>
</comment>
<dbReference type="Proteomes" id="UP001447188">
    <property type="component" value="Unassembled WGS sequence"/>
</dbReference>
<accession>A0ABR3G991</accession>
<feature type="domain" description="Kinetochore protein Sos7 coiled-coil" evidence="2">
    <location>
        <begin position="69"/>
        <end position="143"/>
    </location>
</feature>
<evidence type="ECO:0000313" key="4">
    <source>
        <dbReference type="Proteomes" id="UP001447188"/>
    </source>
</evidence>
<dbReference type="EMBL" id="JBBBZM010000165">
    <property type="protein sequence ID" value="KAL0632519.1"/>
    <property type="molecule type" value="Genomic_DNA"/>
</dbReference>
<reference evidence="3 4" key="1">
    <citation type="submission" date="2024-02" db="EMBL/GenBank/DDBJ databases">
        <title>Discinaceae phylogenomics.</title>
        <authorList>
            <person name="Dirks A.C."/>
            <person name="James T.Y."/>
        </authorList>
    </citation>
    <scope>NUCLEOTIDE SEQUENCE [LARGE SCALE GENOMIC DNA]</scope>
    <source>
        <strain evidence="3 4">ACD0624</strain>
    </source>
</reference>
<evidence type="ECO:0000313" key="3">
    <source>
        <dbReference type="EMBL" id="KAL0632519.1"/>
    </source>
</evidence>
<gene>
    <name evidence="3" type="ORF">Q9L58_008626</name>
</gene>
<organism evidence="3 4">
    <name type="scientific">Discina gigas</name>
    <dbReference type="NCBI Taxonomy" id="1032678"/>
    <lineage>
        <taxon>Eukaryota</taxon>
        <taxon>Fungi</taxon>
        <taxon>Dikarya</taxon>
        <taxon>Ascomycota</taxon>
        <taxon>Pezizomycotina</taxon>
        <taxon>Pezizomycetes</taxon>
        <taxon>Pezizales</taxon>
        <taxon>Discinaceae</taxon>
        <taxon>Discina</taxon>
    </lineage>
</organism>
<dbReference type="InterPro" id="IPR048781">
    <property type="entry name" value="Sos7_CC"/>
</dbReference>